<protein>
    <recommendedName>
        <fullName evidence="4">Type 1 fimbrial protein</fullName>
    </recommendedName>
</protein>
<keyword evidence="1" id="KW-0732">Signal</keyword>
<accession>A0A1C2DUY9</accession>
<comment type="caution">
    <text evidence="2">The sequence shown here is derived from an EMBL/GenBank/DDBJ whole genome shotgun (WGS) entry which is preliminary data.</text>
</comment>
<sequence length="109" mass="11018">MKSQKAVSLFFSIAVIGACAMTAPAAWAAQGALMFHGSVVNATCDAQVYSAPSSTGSFNTLPADTYLTLGASRGDDACAQRVGPVQVTYNALSAAGSEAHAGIVTLTYP</sequence>
<name>A0A1C2DUY9_9PSED</name>
<evidence type="ECO:0000313" key="3">
    <source>
        <dbReference type="Proteomes" id="UP000095143"/>
    </source>
</evidence>
<reference evidence="2 3" key="1">
    <citation type="submission" date="2016-08" db="EMBL/GenBank/DDBJ databases">
        <title>Whole genome sequence of Pseudomonas graminis strain UASWS1507, a potential biological control agent for agriculture.</title>
        <authorList>
            <person name="Crovadore J."/>
            <person name="Calmin G."/>
            <person name="Chablais R."/>
            <person name="Cochard B."/>
            <person name="Lefort F."/>
        </authorList>
    </citation>
    <scope>NUCLEOTIDE SEQUENCE [LARGE SCALE GENOMIC DNA]</scope>
    <source>
        <strain evidence="2 3">UASWS1507</strain>
    </source>
</reference>
<evidence type="ECO:0008006" key="4">
    <source>
        <dbReference type="Google" id="ProtNLM"/>
    </source>
</evidence>
<dbReference type="EMBL" id="MDEN01000064">
    <property type="protein sequence ID" value="OCX18582.1"/>
    <property type="molecule type" value="Genomic_DNA"/>
</dbReference>
<dbReference type="AlphaFoldDB" id="A0A1C2DUY9"/>
<dbReference type="Proteomes" id="UP000095143">
    <property type="component" value="Unassembled WGS sequence"/>
</dbReference>
<organism evidence="2 3">
    <name type="scientific">Pseudomonas graminis</name>
    <dbReference type="NCBI Taxonomy" id="158627"/>
    <lineage>
        <taxon>Bacteria</taxon>
        <taxon>Pseudomonadati</taxon>
        <taxon>Pseudomonadota</taxon>
        <taxon>Gammaproteobacteria</taxon>
        <taxon>Pseudomonadales</taxon>
        <taxon>Pseudomonadaceae</taxon>
        <taxon>Pseudomonas</taxon>
    </lineage>
</organism>
<feature type="chain" id="PRO_5008659843" description="Type 1 fimbrial protein" evidence="1">
    <location>
        <begin position="29"/>
        <end position="109"/>
    </location>
</feature>
<dbReference type="RefSeq" id="WP_065990086.1">
    <property type="nucleotide sequence ID" value="NZ_MDEN01000064.1"/>
</dbReference>
<dbReference type="OrthoDB" id="6903989at2"/>
<dbReference type="PROSITE" id="PS51257">
    <property type="entry name" value="PROKAR_LIPOPROTEIN"/>
    <property type="match status" value="1"/>
</dbReference>
<gene>
    <name evidence="2" type="ORF">BBI10_16355</name>
</gene>
<feature type="signal peptide" evidence="1">
    <location>
        <begin position="1"/>
        <end position="28"/>
    </location>
</feature>
<evidence type="ECO:0000256" key="1">
    <source>
        <dbReference type="SAM" id="SignalP"/>
    </source>
</evidence>
<evidence type="ECO:0000313" key="2">
    <source>
        <dbReference type="EMBL" id="OCX18582.1"/>
    </source>
</evidence>
<proteinExistence type="predicted"/>